<dbReference type="Gene3D" id="1.10.260.40">
    <property type="entry name" value="lambda repressor-like DNA-binding domains"/>
    <property type="match status" value="1"/>
</dbReference>
<dbReference type="EMBL" id="JACYXC010000001">
    <property type="protein sequence ID" value="MBH5337074.1"/>
    <property type="molecule type" value="Genomic_DNA"/>
</dbReference>
<evidence type="ECO:0000313" key="2">
    <source>
        <dbReference type="EMBL" id="MBH5337074.1"/>
    </source>
</evidence>
<dbReference type="SMART" id="SM00530">
    <property type="entry name" value="HTH_XRE"/>
    <property type="match status" value="2"/>
</dbReference>
<accession>A0ABS0NPE7</accession>
<protein>
    <submittedName>
        <fullName evidence="2">Helix-turn-helix transcriptional regulator</fullName>
    </submittedName>
</protein>
<feature type="domain" description="HTH cro/C1-type" evidence="1">
    <location>
        <begin position="41"/>
        <end position="75"/>
    </location>
</feature>
<dbReference type="InterPro" id="IPR010982">
    <property type="entry name" value="Lambda_DNA-bd_dom_sf"/>
</dbReference>
<dbReference type="Proteomes" id="UP000807371">
    <property type="component" value="Unassembled WGS sequence"/>
</dbReference>
<dbReference type="SUPFAM" id="SSF47413">
    <property type="entry name" value="lambda repressor-like DNA-binding domains"/>
    <property type="match status" value="1"/>
</dbReference>
<dbReference type="CDD" id="cd00093">
    <property type="entry name" value="HTH_XRE"/>
    <property type="match status" value="2"/>
</dbReference>
<keyword evidence="3" id="KW-1185">Reference proteome</keyword>
<dbReference type="InterPro" id="IPR001387">
    <property type="entry name" value="Cro/C1-type_HTH"/>
</dbReference>
<gene>
    <name evidence="2" type="ORF">IHE55_20835</name>
</gene>
<sequence length="228" mass="24786">MCRVSPPPPFDALAARRLREALGMTHAHVAHGMWAAYGLRVAPGTVAAWERGEAVPSAGELPALAGALWCAPGELLAAPTTLREHRLARGLADADVARRIGMDLASYRRAERTGDWPGDERQEALLGEVLELRPAELFRLTGRAERLARLLHGAVTTRWQAYSRPVAALVAMDRERTDTALERLHGGYQARMVASLSWGEGGGATAAQDAGRRFLAELVDRFWAELPP</sequence>
<name>A0ABS0NPE7_9ACTN</name>
<proteinExistence type="predicted"/>
<reference evidence="2 3" key="1">
    <citation type="submission" date="2020-09" db="EMBL/GenBank/DDBJ databases">
        <title>Biosynthesis of the nuclear factor of activated T cells inhibitor NFAT-133 and its congeners in Streptomyces pactum.</title>
        <authorList>
            <person name="Zhou W."/>
            <person name="Posri P."/>
            <person name="Abugrain M.E."/>
            <person name="Weisberg A.J."/>
            <person name="Chang J.H."/>
            <person name="Mahmud T."/>
        </authorList>
    </citation>
    <scope>NUCLEOTIDE SEQUENCE [LARGE SCALE GENOMIC DNA]</scope>
    <source>
        <strain evidence="2 3">ATCC 27456</strain>
    </source>
</reference>
<evidence type="ECO:0000313" key="3">
    <source>
        <dbReference type="Proteomes" id="UP000807371"/>
    </source>
</evidence>
<comment type="caution">
    <text evidence="2">The sequence shown here is derived from an EMBL/GenBank/DDBJ whole genome shotgun (WGS) entry which is preliminary data.</text>
</comment>
<evidence type="ECO:0000259" key="1">
    <source>
        <dbReference type="PROSITE" id="PS50943"/>
    </source>
</evidence>
<dbReference type="PROSITE" id="PS50943">
    <property type="entry name" value="HTH_CROC1"/>
    <property type="match status" value="1"/>
</dbReference>
<organism evidence="2 3">
    <name type="scientific">Streptomyces pactum</name>
    <dbReference type="NCBI Taxonomy" id="68249"/>
    <lineage>
        <taxon>Bacteria</taxon>
        <taxon>Bacillati</taxon>
        <taxon>Actinomycetota</taxon>
        <taxon>Actinomycetes</taxon>
        <taxon>Kitasatosporales</taxon>
        <taxon>Streptomycetaceae</taxon>
        <taxon>Streptomyces</taxon>
    </lineage>
</organism>